<dbReference type="Proteomes" id="UP000245626">
    <property type="component" value="Unassembled WGS sequence"/>
</dbReference>
<organism evidence="1 2">
    <name type="scientific">Violaceomyces palustris</name>
    <dbReference type="NCBI Taxonomy" id="1673888"/>
    <lineage>
        <taxon>Eukaryota</taxon>
        <taxon>Fungi</taxon>
        <taxon>Dikarya</taxon>
        <taxon>Basidiomycota</taxon>
        <taxon>Ustilaginomycotina</taxon>
        <taxon>Ustilaginomycetes</taxon>
        <taxon>Violaceomycetales</taxon>
        <taxon>Violaceomycetaceae</taxon>
        <taxon>Violaceomyces</taxon>
    </lineage>
</organism>
<gene>
    <name evidence="1" type="ORF">IE53DRAFT_269574</name>
</gene>
<evidence type="ECO:0000313" key="1">
    <source>
        <dbReference type="EMBL" id="PWN47129.1"/>
    </source>
</evidence>
<sequence>MISLLPRTTLLSRFPSPSLSTSPPHGCVLAKRQGFESYHRRLRPGASSSCEIVSLFNASPHPSYSPSALSPSSSWPPLFLSSPNILSVPVPPSSPILFTSKGVGSPGCSRLHSSLQATQGFLPNPCPRCPTSEQTGSSSKTQHRPYSLMCVLF</sequence>
<name>A0ACD0NMW1_9BASI</name>
<keyword evidence="2" id="KW-1185">Reference proteome</keyword>
<reference evidence="1 2" key="1">
    <citation type="journal article" date="2018" name="Mol. Biol. Evol.">
        <title>Broad Genomic Sampling Reveals a Smut Pathogenic Ancestry of the Fungal Clade Ustilaginomycotina.</title>
        <authorList>
            <person name="Kijpornyongpan T."/>
            <person name="Mondo S.J."/>
            <person name="Barry K."/>
            <person name="Sandor L."/>
            <person name="Lee J."/>
            <person name="Lipzen A."/>
            <person name="Pangilinan J."/>
            <person name="LaButti K."/>
            <person name="Hainaut M."/>
            <person name="Henrissat B."/>
            <person name="Grigoriev I.V."/>
            <person name="Spatafora J.W."/>
            <person name="Aime M.C."/>
        </authorList>
    </citation>
    <scope>NUCLEOTIDE SEQUENCE [LARGE SCALE GENOMIC DNA]</scope>
    <source>
        <strain evidence="1 2">SA 807</strain>
    </source>
</reference>
<proteinExistence type="predicted"/>
<accession>A0ACD0NMW1</accession>
<evidence type="ECO:0000313" key="2">
    <source>
        <dbReference type="Proteomes" id="UP000245626"/>
    </source>
</evidence>
<protein>
    <submittedName>
        <fullName evidence="1">Uncharacterized protein</fullName>
    </submittedName>
</protein>
<dbReference type="EMBL" id="KZ820534">
    <property type="protein sequence ID" value="PWN47129.1"/>
    <property type="molecule type" value="Genomic_DNA"/>
</dbReference>